<accession>A0A832V3M1</accession>
<dbReference type="Proteomes" id="UP000646946">
    <property type="component" value="Unassembled WGS sequence"/>
</dbReference>
<evidence type="ECO:0000313" key="2">
    <source>
        <dbReference type="Proteomes" id="UP000646946"/>
    </source>
</evidence>
<dbReference type="AlphaFoldDB" id="A0A832V3M1"/>
<proteinExistence type="predicted"/>
<name>A0A832V3M1_9ARCH</name>
<organism evidence="1 2">
    <name type="scientific">Candidatus Naiadarchaeum limnaeum</name>
    <dbReference type="NCBI Taxonomy" id="2756139"/>
    <lineage>
        <taxon>Archaea</taxon>
        <taxon>Candidatus Undinarchaeota</taxon>
        <taxon>Candidatus Undinarchaeia</taxon>
        <taxon>Candidatus Naiadarchaeales</taxon>
        <taxon>Candidatus Naiadarchaeaceae</taxon>
        <taxon>Candidatus Naiadarchaeum</taxon>
    </lineage>
</organism>
<protein>
    <submittedName>
        <fullName evidence="1">Uncharacterized protein</fullName>
    </submittedName>
</protein>
<comment type="caution">
    <text evidence="1">The sequence shown here is derived from an EMBL/GenBank/DDBJ whole genome shotgun (WGS) entry which is preliminary data.</text>
</comment>
<gene>
    <name evidence="1" type="ORF">H1016_02490</name>
</gene>
<reference evidence="1 2" key="1">
    <citation type="journal article" name="Nat. Commun.">
        <title>Undinarchaeota illuminate DPANN phylogeny and the impact of gene transfer on archaeal evolution.</title>
        <authorList>
            <person name="Dombrowski N."/>
            <person name="Williams T.A."/>
            <person name="Sun J."/>
            <person name="Woodcroft B.J."/>
            <person name="Lee J.H."/>
            <person name="Minh B.Q."/>
            <person name="Rinke C."/>
            <person name="Spang A."/>
        </authorList>
    </citation>
    <scope>NUCLEOTIDE SEQUENCE [LARGE SCALE GENOMIC DNA]</scope>
    <source>
        <strain evidence="1">MAG_bin1129</strain>
    </source>
</reference>
<keyword evidence="2" id="KW-1185">Reference proteome</keyword>
<dbReference type="EMBL" id="DVAB01000023">
    <property type="protein sequence ID" value="HIK00387.1"/>
    <property type="molecule type" value="Genomic_DNA"/>
</dbReference>
<sequence length="150" mass="17368">MEKYLLIFNAGYTFTGEVKKLGIRLQLMSLTEVLQYQKEAQKGFLAKRSWKYGEKFEHDVRKLFEKFKARVVGITGKDLEKIQKAKLQVETPGTEFFILDPWGERNEAVEKYFPPPKLAAATIVKKVETVDESKPPEGLINIRTQDEEKK</sequence>
<evidence type="ECO:0000313" key="1">
    <source>
        <dbReference type="EMBL" id="HIK00387.1"/>
    </source>
</evidence>